<comment type="caution">
    <text evidence="6">The sequence shown here is derived from an EMBL/GenBank/DDBJ whole genome shotgun (WGS) entry which is preliminary data.</text>
</comment>
<dbReference type="Gene3D" id="6.10.340.10">
    <property type="match status" value="1"/>
</dbReference>
<evidence type="ECO:0000259" key="5">
    <source>
        <dbReference type="PROSITE" id="PS50887"/>
    </source>
</evidence>
<dbReference type="GO" id="GO:0007165">
    <property type="term" value="P:signal transduction"/>
    <property type="evidence" value="ECO:0007669"/>
    <property type="project" value="InterPro"/>
</dbReference>
<dbReference type="CDD" id="cd18773">
    <property type="entry name" value="PDC1_HK_sensor"/>
    <property type="match status" value="1"/>
</dbReference>
<dbReference type="GO" id="GO:1902201">
    <property type="term" value="P:negative regulation of bacterial-type flagellum-dependent cell motility"/>
    <property type="evidence" value="ECO:0007669"/>
    <property type="project" value="TreeGrafter"/>
</dbReference>
<dbReference type="Gene3D" id="3.30.450.20">
    <property type="entry name" value="PAS domain"/>
    <property type="match status" value="1"/>
</dbReference>
<keyword evidence="2" id="KW-0175">Coiled coil</keyword>
<dbReference type="InterPro" id="IPR050469">
    <property type="entry name" value="Diguanylate_Cyclase"/>
</dbReference>
<gene>
    <name evidence="6" type="ORF">JI742_07920</name>
</gene>
<evidence type="ECO:0000259" key="4">
    <source>
        <dbReference type="PROSITE" id="PS50885"/>
    </source>
</evidence>
<keyword evidence="3" id="KW-0812">Transmembrane</keyword>
<keyword evidence="3" id="KW-1133">Transmembrane helix</keyword>
<dbReference type="SUPFAM" id="SSF158472">
    <property type="entry name" value="HAMP domain-like"/>
    <property type="match status" value="1"/>
</dbReference>
<dbReference type="PROSITE" id="PS50887">
    <property type="entry name" value="GGDEF"/>
    <property type="match status" value="1"/>
</dbReference>
<dbReference type="FunFam" id="3.30.70.270:FF:000001">
    <property type="entry name" value="Diguanylate cyclase domain protein"/>
    <property type="match status" value="1"/>
</dbReference>
<evidence type="ECO:0000313" key="7">
    <source>
        <dbReference type="Proteomes" id="UP000643207"/>
    </source>
</evidence>
<dbReference type="GO" id="GO:0005886">
    <property type="term" value="C:plasma membrane"/>
    <property type="evidence" value="ECO:0007669"/>
    <property type="project" value="TreeGrafter"/>
</dbReference>
<dbReference type="CDD" id="cd01949">
    <property type="entry name" value="GGDEF"/>
    <property type="match status" value="1"/>
</dbReference>
<keyword evidence="3" id="KW-0472">Membrane</keyword>
<feature type="transmembrane region" description="Helical" evidence="3">
    <location>
        <begin position="14"/>
        <end position="36"/>
    </location>
</feature>
<feature type="domain" description="HAMP" evidence="4">
    <location>
        <begin position="290"/>
        <end position="344"/>
    </location>
</feature>
<evidence type="ECO:0000256" key="3">
    <source>
        <dbReference type="SAM" id="Phobius"/>
    </source>
</evidence>
<reference evidence="6 7" key="1">
    <citation type="submission" date="2021-01" db="EMBL/GenBank/DDBJ databases">
        <title>Piscinibacter sp. Jin2 Genome sequencing and assembly.</title>
        <authorList>
            <person name="Kim I."/>
        </authorList>
    </citation>
    <scope>NUCLEOTIDE SEQUENCE [LARGE SCALE GENOMIC DNA]</scope>
    <source>
        <strain evidence="6 7">Jin2</strain>
    </source>
</reference>
<dbReference type="SUPFAM" id="SSF55073">
    <property type="entry name" value="Nucleotide cyclase"/>
    <property type="match status" value="1"/>
</dbReference>
<evidence type="ECO:0000256" key="1">
    <source>
        <dbReference type="ARBA" id="ARBA00012528"/>
    </source>
</evidence>
<feature type="transmembrane region" description="Helical" evidence="3">
    <location>
        <begin position="266"/>
        <end position="287"/>
    </location>
</feature>
<proteinExistence type="predicted"/>
<accession>A0A9X0XEX4</accession>
<evidence type="ECO:0000313" key="6">
    <source>
        <dbReference type="EMBL" id="MBL0719813.1"/>
    </source>
</evidence>
<dbReference type="EC" id="2.7.7.65" evidence="1"/>
<organism evidence="6 7">
    <name type="scientific">Aquariibacter lacus</name>
    <dbReference type="NCBI Taxonomy" id="2801332"/>
    <lineage>
        <taxon>Bacteria</taxon>
        <taxon>Pseudomonadati</taxon>
        <taxon>Pseudomonadota</taxon>
        <taxon>Betaproteobacteria</taxon>
        <taxon>Burkholderiales</taxon>
        <taxon>Sphaerotilaceae</taxon>
        <taxon>Aquariibacter</taxon>
    </lineage>
</organism>
<evidence type="ECO:0000256" key="2">
    <source>
        <dbReference type="SAM" id="Coils"/>
    </source>
</evidence>
<protein>
    <recommendedName>
        <fullName evidence="1">diguanylate cyclase</fullName>
        <ecNumber evidence="1">2.7.7.65</ecNumber>
    </recommendedName>
</protein>
<dbReference type="Pfam" id="PF00990">
    <property type="entry name" value="GGDEF"/>
    <property type="match status" value="1"/>
</dbReference>
<sequence length="537" mass="58414">MTWLHSGFRGRTRILFTGLALAMLLLFTGLLHTLLVHRLQRTAESEQQALLDKIDQALRQAAQARLQVLGTLGDADTLWSGGLDGREAQDLVERLNRSSRHPGWLGVIDLHGRVRAATQGQLIGHRLRDEAWFSAGLRGGRLEPVDDPILRALRLGPNHHALAFVVPIRRGGEVLGLLVELRGWDWADAAIAGVLPPQTEHPGLSVILGDGLGRPLYHWHAKPAASPRSGPLLLERSRWIGPNQDLDWTLLLEQPRRGVHANADQLGSLVLLAGLMFSLVLVGGIWWSSARLARPVERIAAAAQRIAEGHLDTAIPQFDGGSTEFRAMSRAIATMSQRLIEARRMLEEEVRARTTELEDANTRLAHLADTDQLTGLLNRRGLEPRLDHALALARRQHRPLSLLTLDIDHFKAVNDQHGHAAGDAVLRGLGHWLGQRLRSTDFCARTGGEEFVLVLIDSPAPAAEALARLLVREIAALEMPAVGGITVSIGLAESQHTPGDSAALMQAADEALYAAKRTGRNRVVGVPKPPPGAGARG</sequence>
<dbReference type="GO" id="GO:0052621">
    <property type="term" value="F:diguanylate cyclase activity"/>
    <property type="evidence" value="ECO:0007669"/>
    <property type="project" value="UniProtKB-EC"/>
</dbReference>
<feature type="coiled-coil region" evidence="2">
    <location>
        <begin position="40"/>
        <end position="67"/>
    </location>
</feature>
<dbReference type="RefSeq" id="WP_201825342.1">
    <property type="nucleotide sequence ID" value="NZ_JAERRA010000001.1"/>
</dbReference>
<dbReference type="EMBL" id="JAERRA010000001">
    <property type="protein sequence ID" value="MBL0719813.1"/>
    <property type="molecule type" value="Genomic_DNA"/>
</dbReference>
<dbReference type="PROSITE" id="PS50885">
    <property type="entry name" value="HAMP"/>
    <property type="match status" value="1"/>
</dbReference>
<dbReference type="PANTHER" id="PTHR45138">
    <property type="entry name" value="REGULATORY COMPONENTS OF SENSORY TRANSDUCTION SYSTEM"/>
    <property type="match status" value="1"/>
</dbReference>
<name>A0A9X0XEX4_9BURK</name>
<keyword evidence="7" id="KW-1185">Reference proteome</keyword>
<dbReference type="AlphaFoldDB" id="A0A9X0XEX4"/>
<feature type="domain" description="GGDEF" evidence="5">
    <location>
        <begin position="398"/>
        <end position="528"/>
    </location>
</feature>
<dbReference type="Pfam" id="PF00672">
    <property type="entry name" value="HAMP"/>
    <property type="match status" value="1"/>
</dbReference>
<dbReference type="NCBIfam" id="TIGR00254">
    <property type="entry name" value="GGDEF"/>
    <property type="match status" value="1"/>
</dbReference>
<dbReference type="InterPro" id="IPR000160">
    <property type="entry name" value="GGDEF_dom"/>
</dbReference>
<dbReference type="GO" id="GO:0043709">
    <property type="term" value="P:cell adhesion involved in single-species biofilm formation"/>
    <property type="evidence" value="ECO:0007669"/>
    <property type="project" value="TreeGrafter"/>
</dbReference>
<dbReference type="InterPro" id="IPR043128">
    <property type="entry name" value="Rev_trsase/Diguanyl_cyclase"/>
</dbReference>
<dbReference type="InterPro" id="IPR029787">
    <property type="entry name" value="Nucleotide_cyclase"/>
</dbReference>
<dbReference type="Proteomes" id="UP000643207">
    <property type="component" value="Unassembled WGS sequence"/>
</dbReference>
<dbReference type="InterPro" id="IPR003660">
    <property type="entry name" value="HAMP_dom"/>
</dbReference>
<dbReference type="SMART" id="SM00267">
    <property type="entry name" value="GGDEF"/>
    <property type="match status" value="1"/>
</dbReference>
<dbReference type="SMART" id="SM00304">
    <property type="entry name" value="HAMP"/>
    <property type="match status" value="1"/>
</dbReference>
<dbReference type="Gene3D" id="3.30.70.270">
    <property type="match status" value="1"/>
</dbReference>
<dbReference type="PANTHER" id="PTHR45138:SF24">
    <property type="entry name" value="DIGUANYLATE CYCLASE DGCC-RELATED"/>
    <property type="match status" value="1"/>
</dbReference>